<dbReference type="Proteomes" id="UP000292307">
    <property type="component" value="Chromosome"/>
</dbReference>
<feature type="region of interest" description="Disordered" evidence="1">
    <location>
        <begin position="168"/>
        <end position="195"/>
    </location>
</feature>
<reference evidence="3" key="1">
    <citation type="journal article" date="2014" name="Int. J. Syst. Evol. Microbiol.">
        <title>Complete genome sequence of Corynebacterium casei LMG S-19264T (=DSM 44701T), isolated from a smear-ripened cheese.</title>
        <authorList>
            <consortium name="US DOE Joint Genome Institute (JGI-PGF)"/>
            <person name="Walter F."/>
            <person name="Albersmeier A."/>
            <person name="Kalinowski J."/>
            <person name="Ruckert C."/>
        </authorList>
    </citation>
    <scope>NUCLEOTIDE SEQUENCE</scope>
    <source>
        <strain evidence="3">KCTC 12343</strain>
    </source>
</reference>
<dbReference type="AlphaFoldDB" id="A0A411X3S9"/>
<reference evidence="3" key="3">
    <citation type="submission" date="2022-12" db="EMBL/GenBank/DDBJ databases">
        <authorList>
            <person name="Sun Q."/>
            <person name="Kim S."/>
        </authorList>
    </citation>
    <scope>NUCLEOTIDE SEQUENCE</scope>
    <source>
        <strain evidence="3">KCTC 12343</strain>
    </source>
</reference>
<dbReference type="InterPro" id="IPR009560">
    <property type="entry name" value="DUF1176"/>
</dbReference>
<keyword evidence="5" id="KW-1185">Reference proteome</keyword>
<evidence type="ECO:0000313" key="6">
    <source>
        <dbReference type="Proteomes" id="UP000628442"/>
    </source>
</evidence>
<feature type="chain" id="PRO_5044601994" evidence="2">
    <location>
        <begin position="19"/>
        <end position="340"/>
    </location>
</feature>
<organism evidence="3 6">
    <name type="scientific">Pseudoduganella albidiflava</name>
    <dbReference type="NCBI Taxonomy" id="321983"/>
    <lineage>
        <taxon>Bacteria</taxon>
        <taxon>Pseudomonadati</taxon>
        <taxon>Pseudomonadota</taxon>
        <taxon>Betaproteobacteria</taxon>
        <taxon>Burkholderiales</taxon>
        <taxon>Oxalobacteraceae</taxon>
        <taxon>Telluria group</taxon>
        <taxon>Pseudoduganella</taxon>
    </lineage>
</organism>
<sequence>MKKLIAPLLATLAIPVLAATPAGTEFSHHDWELACDNTRTCRAAGYQPDGVEPAVSVLLERVAGPGRALAATLQLGSYGDEAPEPKSATVTMKIDGKAVGPVKIEAQHGTLTPAQAQALVSAVSGTGRVEWTDGTHTWALSGKGASAVLLKMDEVQGRLGTMGALLRKGSRPEDTVPGPLPAPEVSPASAGSTEVNLPPAARTALLRELRKALDAGTSGCEAFEPDQLTVMKLTPEKLLVQMPCWTGAYNTGSAYLVANKAAPFNLELVTADATDYAAGIITSAQKGRGMGDCWATREWVWDGRRFVLTESTTSGMCRLVAPGGAWRLPTYVAKVTRGPR</sequence>
<reference evidence="4 5" key="2">
    <citation type="submission" date="2019-02" db="EMBL/GenBank/DDBJ databases">
        <title>Draft Genome Sequences of Six Type Strains of the Genus Massilia.</title>
        <authorList>
            <person name="Miess H."/>
            <person name="Frediansyhah A."/>
            <person name="Gross H."/>
        </authorList>
    </citation>
    <scope>NUCLEOTIDE SEQUENCE [LARGE SCALE GENOMIC DNA]</scope>
    <source>
        <strain evidence="4 5">DSM 17472</strain>
    </source>
</reference>
<proteinExistence type="predicted"/>
<dbReference type="EMBL" id="BMWV01000027">
    <property type="protein sequence ID" value="GGY69790.1"/>
    <property type="molecule type" value="Genomic_DNA"/>
</dbReference>
<dbReference type="EMBL" id="CP036401">
    <property type="protein sequence ID" value="QBI03677.1"/>
    <property type="molecule type" value="Genomic_DNA"/>
</dbReference>
<evidence type="ECO:0000313" key="3">
    <source>
        <dbReference type="EMBL" id="GGY69790.1"/>
    </source>
</evidence>
<feature type="signal peptide" evidence="2">
    <location>
        <begin position="1"/>
        <end position="18"/>
    </location>
</feature>
<name>A0A411X3S9_9BURK</name>
<dbReference type="Proteomes" id="UP000628442">
    <property type="component" value="Unassembled WGS sequence"/>
</dbReference>
<protein>
    <submittedName>
        <fullName evidence="4">DUF1176 domain-containing protein</fullName>
    </submittedName>
</protein>
<evidence type="ECO:0000313" key="5">
    <source>
        <dbReference type="Proteomes" id="UP000292307"/>
    </source>
</evidence>
<gene>
    <name evidence="3" type="primary">rpfI</name>
    <name evidence="4" type="ORF">EYF70_24725</name>
    <name evidence="3" type="ORF">GCM10007387_59710</name>
</gene>
<evidence type="ECO:0000313" key="4">
    <source>
        <dbReference type="EMBL" id="QBI03677.1"/>
    </source>
</evidence>
<evidence type="ECO:0000256" key="1">
    <source>
        <dbReference type="SAM" id="MobiDB-lite"/>
    </source>
</evidence>
<evidence type="ECO:0000256" key="2">
    <source>
        <dbReference type="SAM" id="SignalP"/>
    </source>
</evidence>
<dbReference type="Pfam" id="PF06674">
    <property type="entry name" value="DUF1176"/>
    <property type="match status" value="1"/>
</dbReference>
<accession>A0A411X3S9</accession>
<keyword evidence="2" id="KW-0732">Signal</keyword>
<dbReference type="RefSeq" id="WP_131147770.1">
    <property type="nucleotide sequence ID" value="NZ_BMWV01000027.1"/>
</dbReference>
<dbReference type="OrthoDB" id="6183301at2"/>